<dbReference type="SUPFAM" id="SSF54285">
    <property type="entry name" value="MoaD/ThiS"/>
    <property type="match status" value="1"/>
</dbReference>
<dbReference type="Gene3D" id="3.10.20.30">
    <property type="match status" value="1"/>
</dbReference>
<dbReference type="EMBL" id="LYOZ01000010">
    <property type="protein sequence ID" value="OCH98512.1"/>
    <property type="molecule type" value="Genomic_DNA"/>
</dbReference>
<reference evidence="2 4" key="2">
    <citation type="submission" date="2016-05" db="EMBL/GenBank/DDBJ databases">
        <authorList>
            <person name="Prochazka B."/>
            <person name="Indra A."/>
            <person name="Hasenberger P."/>
            <person name="Blaschitz M."/>
            <person name="Wagner L."/>
            <person name="Wewalka G."/>
            <person name="Sorschag S."/>
            <person name="Schmid D."/>
            <person name="Ruppitsch W."/>
        </authorList>
    </citation>
    <scope>NUCLEOTIDE SEQUENCE [LARGE SCALE GENOMIC DNA]</scope>
    <source>
        <strain evidence="2 4">974010_12</strain>
    </source>
</reference>
<name>A0A0W0UKN9_9GAMM</name>
<protein>
    <submittedName>
        <fullName evidence="1">ThiS family protein</fullName>
    </submittedName>
</protein>
<dbReference type="Proteomes" id="UP000054715">
    <property type="component" value="Unassembled WGS sequence"/>
</dbReference>
<dbReference type="InterPro" id="IPR016155">
    <property type="entry name" value="Mopterin_synth/thiamin_S_b"/>
</dbReference>
<organism evidence="1 3">
    <name type="scientific">Legionella jamestowniensis</name>
    <dbReference type="NCBI Taxonomy" id="455"/>
    <lineage>
        <taxon>Bacteria</taxon>
        <taxon>Pseudomonadati</taxon>
        <taxon>Pseudomonadota</taxon>
        <taxon>Gammaproteobacteria</taxon>
        <taxon>Legionellales</taxon>
        <taxon>Legionellaceae</taxon>
        <taxon>Legionella</taxon>
    </lineage>
</organism>
<dbReference type="InterPro" id="IPR012675">
    <property type="entry name" value="Beta-grasp_dom_sf"/>
</dbReference>
<dbReference type="AlphaFoldDB" id="A0A0W0UKN9"/>
<evidence type="ECO:0000313" key="2">
    <source>
        <dbReference type="EMBL" id="OCH98512.1"/>
    </source>
</evidence>
<reference evidence="1 3" key="1">
    <citation type="submission" date="2015-11" db="EMBL/GenBank/DDBJ databases">
        <title>Genomic analysis of 38 Legionella species identifies large and diverse effector repertoires.</title>
        <authorList>
            <person name="Burstein D."/>
            <person name="Amaro F."/>
            <person name="Zusman T."/>
            <person name="Lifshitz Z."/>
            <person name="Cohen O."/>
            <person name="Gilbert J.A."/>
            <person name="Pupko T."/>
            <person name="Shuman H.A."/>
            <person name="Segal G."/>
        </authorList>
    </citation>
    <scope>NUCLEOTIDE SEQUENCE [LARGE SCALE GENOMIC DNA]</scope>
    <source>
        <strain evidence="1 3">JA-26-G1-E2</strain>
    </source>
</reference>
<evidence type="ECO:0000313" key="3">
    <source>
        <dbReference type="Proteomes" id="UP000054715"/>
    </source>
</evidence>
<keyword evidence="4" id="KW-1185">Reference proteome</keyword>
<sequence>MMIINVHLHGPWRDYSEQAVMAIEMDDGAQISTLRKRLLAEVQKQHSAFNPELMSVSAFAVDESLVTEQFILSNGMSVHILPPVNGG</sequence>
<dbReference type="EMBL" id="LNYG01000013">
    <property type="protein sequence ID" value="KTD08189.1"/>
    <property type="molecule type" value="Genomic_DNA"/>
</dbReference>
<dbReference type="Pfam" id="PF02597">
    <property type="entry name" value="ThiS"/>
    <property type="match status" value="1"/>
</dbReference>
<dbReference type="STRING" id="455.Ljam_2384"/>
<accession>A0A0W0UKN9</accession>
<comment type="caution">
    <text evidence="1">The sequence shown here is derived from an EMBL/GenBank/DDBJ whole genome shotgun (WGS) entry which is preliminary data.</text>
</comment>
<dbReference type="InterPro" id="IPR003749">
    <property type="entry name" value="ThiS/MoaD-like"/>
</dbReference>
<proteinExistence type="predicted"/>
<evidence type="ECO:0000313" key="1">
    <source>
        <dbReference type="EMBL" id="KTD08189.1"/>
    </source>
</evidence>
<dbReference type="PATRIC" id="fig|455.5.peg.2508"/>
<dbReference type="RefSeq" id="WP_074881796.1">
    <property type="nucleotide sequence ID" value="NZ_CAAAJF010000011.1"/>
</dbReference>
<dbReference type="Proteomes" id="UP000093336">
    <property type="component" value="Unassembled WGS sequence"/>
</dbReference>
<evidence type="ECO:0000313" key="4">
    <source>
        <dbReference type="Proteomes" id="UP000093336"/>
    </source>
</evidence>
<gene>
    <name evidence="2" type="ORF">A8135_00270</name>
    <name evidence="1" type="ORF">Ljam_2384</name>
</gene>